<feature type="domain" description="N-acetyltransferase" evidence="3">
    <location>
        <begin position="1"/>
        <end position="169"/>
    </location>
</feature>
<dbReference type="RefSeq" id="WP_232593769.1">
    <property type="nucleotide sequence ID" value="NZ_BSPD01000073.1"/>
</dbReference>
<evidence type="ECO:0000256" key="1">
    <source>
        <dbReference type="ARBA" id="ARBA00022679"/>
    </source>
</evidence>
<name>A0AA37WNB6_9GAMM</name>
<dbReference type="SUPFAM" id="SSF55729">
    <property type="entry name" value="Acyl-CoA N-acyltransferases (Nat)"/>
    <property type="match status" value="1"/>
</dbReference>
<evidence type="ECO:0000313" key="5">
    <source>
        <dbReference type="Proteomes" id="UP001156870"/>
    </source>
</evidence>
<dbReference type="InterPro" id="IPR000182">
    <property type="entry name" value="GNAT_dom"/>
</dbReference>
<dbReference type="AlphaFoldDB" id="A0AA37WNB6"/>
<dbReference type="CDD" id="cd04301">
    <property type="entry name" value="NAT_SF"/>
    <property type="match status" value="1"/>
</dbReference>
<dbReference type="PANTHER" id="PTHR43877:SF2">
    <property type="entry name" value="AMINOALKYLPHOSPHONATE N-ACETYLTRANSFERASE-RELATED"/>
    <property type="match status" value="1"/>
</dbReference>
<dbReference type="InterPro" id="IPR016181">
    <property type="entry name" value="Acyl_CoA_acyltransferase"/>
</dbReference>
<accession>A0AA37WNB6</accession>
<evidence type="ECO:0000256" key="2">
    <source>
        <dbReference type="ARBA" id="ARBA00023315"/>
    </source>
</evidence>
<dbReference type="GO" id="GO:0016747">
    <property type="term" value="F:acyltransferase activity, transferring groups other than amino-acyl groups"/>
    <property type="evidence" value="ECO:0007669"/>
    <property type="project" value="InterPro"/>
</dbReference>
<evidence type="ECO:0000259" key="3">
    <source>
        <dbReference type="PROSITE" id="PS51186"/>
    </source>
</evidence>
<evidence type="ECO:0000313" key="4">
    <source>
        <dbReference type="EMBL" id="GLS27245.1"/>
    </source>
</evidence>
<protein>
    <submittedName>
        <fullName evidence="4">N-acetyltransferase</fullName>
    </submittedName>
</protein>
<gene>
    <name evidence="4" type="ORF">GCM10007877_29640</name>
</gene>
<dbReference type="Gene3D" id="3.40.630.30">
    <property type="match status" value="1"/>
</dbReference>
<dbReference type="EMBL" id="BSPD01000073">
    <property type="protein sequence ID" value="GLS27245.1"/>
    <property type="molecule type" value="Genomic_DNA"/>
</dbReference>
<keyword evidence="2" id="KW-0012">Acyltransferase</keyword>
<dbReference type="PANTHER" id="PTHR43877">
    <property type="entry name" value="AMINOALKYLPHOSPHONATE N-ACETYLTRANSFERASE-RELATED-RELATED"/>
    <property type="match status" value="1"/>
</dbReference>
<dbReference type="PROSITE" id="PS51186">
    <property type="entry name" value="GNAT"/>
    <property type="match status" value="1"/>
</dbReference>
<organism evidence="4 5">
    <name type="scientific">Marinibactrum halimedae</name>
    <dbReference type="NCBI Taxonomy" id="1444977"/>
    <lineage>
        <taxon>Bacteria</taxon>
        <taxon>Pseudomonadati</taxon>
        <taxon>Pseudomonadota</taxon>
        <taxon>Gammaproteobacteria</taxon>
        <taxon>Cellvibrionales</taxon>
        <taxon>Cellvibrionaceae</taxon>
        <taxon>Marinibactrum</taxon>
    </lineage>
</organism>
<comment type="caution">
    <text evidence="4">The sequence shown here is derived from an EMBL/GenBank/DDBJ whole genome shotgun (WGS) entry which is preliminary data.</text>
</comment>
<keyword evidence="5" id="KW-1185">Reference proteome</keyword>
<reference evidence="4 5" key="1">
    <citation type="journal article" date="2014" name="Int. J. Syst. Evol. Microbiol.">
        <title>Complete genome sequence of Corynebacterium casei LMG S-19264T (=DSM 44701T), isolated from a smear-ripened cheese.</title>
        <authorList>
            <consortium name="US DOE Joint Genome Institute (JGI-PGF)"/>
            <person name="Walter F."/>
            <person name="Albersmeier A."/>
            <person name="Kalinowski J."/>
            <person name="Ruckert C."/>
        </authorList>
    </citation>
    <scope>NUCLEOTIDE SEQUENCE [LARGE SCALE GENOMIC DNA]</scope>
    <source>
        <strain evidence="4 5">NBRC 110095</strain>
    </source>
</reference>
<sequence length="173" mass="19095">MNIKRVTSLSEILGDLSTLLEDCVAEGASLGFLHPLRMGEAAHYWREVEKSIANGERHLLVAFEKNTLIGGVQLSMCHNRNGVHRAGVEKLMVALSHRGYGVGRALMQTIEVLALQLNHQLLMLDSRTGDVANDLYRKLGFIEAGSVPGYALSSNGCYDSTTFFYKPLSHVRH</sequence>
<dbReference type="InterPro" id="IPR050832">
    <property type="entry name" value="Bact_Acetyltransf"/>
</dbReference>
<dbReference type="Pfam" id="PF00583">
    <property type="entry name" value="Acetyltransf_1"/>
    <property type="match status" value="1"/>
</dbReference>
<proteinExistence type="predicted"/>
<dbReference type="Proteomes" id="UP001156870">
    <property type="component" value="Unassembled WGS sequence"/>
</dbReference>
<keyword evidence="1" id="KW-0808">Transferase</keyword>